<feature type="transmembrane region" description="Helical" evidence="3">
    <location>
        <begin position="124"/>
        <end position="142"/>
    </location>
</feature>
<dbReference type="GO" id="GO:0005886">
    <property type="term" value="C:plasma membrane"/>
    <property type="evidence" value="ECO:0007669"/>
    <property type="project" value="TreeGrafter"/>
</dbReference>
<sequence>NSGFIVVGMGLVVSIIFHLTTREPVNARRLSRLHSNESTRELMHMTWKQWFLQPQFYQIGLLYMTSRLYCNISQVYFPFYITQTQKYDKKYVAIFPMTSYVASFAISTLFSFSFINRRLNRKAMFMFGGMCCMANCAWMYFSDLGLEMMYPISCLLGIGQAIVLVSSLDITADLINRNTESGAFVYGAMSLVDKFANGVAYQIIEIMNPSCDPSSGKHEACRIFYRNVMVFVPAACMLLGAFVLISLIPQNVGHRPAREGDHRSLLNDNSTIYEE</sequence>
<dbReference type="InterPro" id="IPR011701">
    <property type="entry name" value="MFS"/>
</dbReference>
<name>A0A914WJA5_9BILA</name>
<dbReference type="AlphaFoldDB" id="A0A914WJA5"/>
<dbReference type="WBParaSite" id="PSAMB.scaffold4414size14712.g24225.t1">
    <property type="protein sequence ID" value="PSAMB.scaffold4414size14712.g24225.t1"/>
    <property type="gene ID" value="PSAMB.scaffold4414size14712.g24225"/>
</dbReference>
<feature type="transmembrane region" description="Helical" evidence="3">
    <location>
        <begin position="56"/>
        <end position="79"/>
    </location>
</feature>
<dbReference type="GO" id="GO:0008643">
    <property type="term" value="P:carbohydrate transport"/>
    <property type="evidence" value="ECO:0007669"/>
    <property type="project" value="InterPro"/>
</dbReference>
<dbReference type="GO" id="GO:0015293">
    <property type="term" value="F:symporter activity"/>
    <property type="evidence" value="ECO:0007669"/>
    <property type="project" value="InterPro"/>
</dbReference>
<accession>A0A914WJA5</accession>
<keyword evidence="3" id="KW-0812">Transmembrane</keyword>
<evidence type="ECO:0000256" key="2">
    <source>
        <dbReference type="SAM" id="MobiDB-lite"/>
    </source>
</evidence>
<feature type="transmembrane region" description="Helical" evidence="3">
    <location>
        <begin position="224"/>
        <end position="248"/>
    </location>
</feature>
<dbReference type="Proteomes" id="UP000887566">
    <property type="component" value="Unplaced"/>
</dbReference>
<evidence type="ECO:0000313" key="5">
    <source>
        <dbReference type="WBParaSite" id="PSAMB.scaffold4414size14712.g24225.t1"/>
    </source>
</evidence>
<feature type="transmembrane region" description="Helical" evidence="3">
    <location>
        <begin position="91"/>
        <end position="112"/>
    </location>
</feature>
<dbReference type="Pfam" id="PF07690">
    <property type="entry name" value="MFS_1"/>
    <property type="match status" value="1"/>
</dbReference>
<feature type="compositionally biased region" description="Basic and acidic residues" evidence="2">
    <location>
        <begin position="256"/>
        <end position="265"/>
    </location>
</feature>
<feature type="transmembrane region" description="Helical" evidence="3">
    <location>
        <begin position="148"/>
        <end position="171"/>
    </location>
</feature>
<keyword evidence="4" id="KW-1185">Reference proteome</keyword>
<dbReference type="InterPro" id="IPR036259">
    <property type="entry name" value="MFS_trans_sf"/>
</dbReference>
<evidence type="ECO:0000313" key="4">
    <source>
        <dbReference type="Proteomes" id="UP000887566"/>
    </source>
</evidence>
<evidence type="ECO:0000256" key="1">
    <source>
        <dbReference type="ARBA" id="ARBA00008335"/>
    </source>
</evidence>
<evidence type="ECO:0000256" key="3">
    <source>
        <dbReference type="SAM" id="Phobius"/>
    </source>
</evidence>
<dbReference type="Gene3D" id="1.20.1250.20">
    <property type="entry name" value="MFS general substrate transporter like domains"/>
    <property type="match status" value="1"/>
</dbReference>
<feature type="region of interest" description="Disordered" evidence="2">
    <location>
        <begin position="254"/>
        <end position="275"/>
    </location>
</feature>
<dbReference type="InterPro" id="IPR039672">
    <property type="entry name" value="MFS_2"/>
</dbReference>
<protein>
    <submittedName>
        <fullName evidence="5">Uncharacterized protein</fullName>
    </submittedName>
</protein>
<organism evidence="4 5">
    <name type="scientific">Plectus sambesii</name>
    <dbReference type="NCBI Taxonomy" id="2011161"/>
    <lineage>
        <taxon>Eukaryota</taxon>
        <taxon>Metazoa</taxon>
        <taxon>Ecdysozoa</taxon>
        <taxon>Nematoda</taxon>
        <taxon>Chromadorea</taxon>
        <taxon>Plectida</taxon>
        <taxon>Plectina</taxon>
        <taxon>Plectoidea</taxon>
        <taxon>Plectidae</taxon>
        <taxon>Plectus</taxon>
    </lineage>
</organism>
<dbReference type="PANTHER" id="PTHR11328">
    <property type="entry name" value="MAJOR FACILITATOR SUPERFAMILY DOMAIN-CONTAINING PROTEIN"/>
    <property type="match status" value="1"/>
</dbReference>
<reference evidence="5" key="1">
    <citation type="submission" date="2022-11" db="UniProtKB">
        <authorList>
            <consortium name="WormBaseParasite"/>
        </authorList>
    </citation>
    <scope>IDENTIFICATION</scope>
</reference>
<keyword evidence="3" id="KW-0472">Membrane</keyword>
<dbReference type="SUPFAM" id="SSF103473">
    <property type="entry name" value="MFS general substrate transporter"/>
    <property type="match status" value="1"/>
</dbReference>
<feature type="compositionally biased region" description="Polar residues" evidence="2">
    <location>
        <begin position="266"/>
        <end position="275"/>
    </location>
</feature>
<feature type="transmembrane region" description="Helical" evidence="3">
    <location>
        <begin position="6"/>
        <end position="25"/>
    </location>
</feature>
<keyword evidence="3" id="KW-1133">Transmembrane helix</keyword>
<comment type="similarity">
    <text evidence="1">Belongs to the major facilitator superfamily.</text>
</comment>
<dbReference type="PANTHER" id="PTHR11328:SF28">
    <property type="entry name" value="MAJOR FACILITATOR SUPERFAMILY DOMAIN-CONTAINING PROTEIN 12"/>
    <property type="match status" value="1"/>
</dbReference>
<proteinExistence type="inferred from homology"/>